<organism evidence="2 3">
    <name type="scientific">Salibacterium salarium</name>
    <dbReference type="NCBI Taxonomy" id="284579"/>
    <lineage>
        <taxon>Bacteria</taxon>
        <taxon>Bacillati</taxon>
        <taxon>Bacillota</taxon>
        <taxon>Bacilli</taxon>
        <taxon>Bacillales</taxon>
        <taxon>Bacillaceae</taxon>
    </lineage>
</organism>
<proteinExistence type="predicted"/>
<feature type="transmembrane region" description="Helical" evidence="1">
    <location>
        <begin position="66"/>
        <end position="86"/>
    </location>
</feature>
<dbReference type="InterPro" id="IPR020509">
    <property type="entry name" value="Uncharacterised_YnzE"/>
</dbReference>
<evidence type="ECO:0000313" key="2">
    <source>
        <dbReference type="EMBL" id="RSL33956.1"/>
    </source>
</evidence>
<feature type="transmembrane region" description="Helical" evidence="1">
    <location>
        <begin position="32"/>
        <end position="54"/>
    </location>
</feature>
<name>A0A428N6G3_9BACI</name>
<comment type="caution">
    <text evidence="2">The sequence shown here is derived from an EMBL/GenBank/DDBJ whole genome shotgun (WGS) entry which is preliminary data.</text>
</comment>
<protein>
    <submittedName>
        <fullName evidence="2">Uncharacterized protein</fullName>
    </submittedName>
</protein>
<dbReference type="EMBL" id="RBVX01000005">
    <property type="protein sequence ID" value="RSL33956.1"/>
    <property type="molecule type" value="Genomic_DNA"/>
</dbReference>
<dbReference type="OrthoDB" id="8479580at2"/>
<dbReference type="Proteomes" id="UP000275076">
    <property type="component" value="Unassembled WGS sequence"/>
</dbReference>
<keyword evidence="1" id="KW-0812">Transmembrane</keyword>
<gene>
    <name evidence="2" type="ORF">D7Z54_07515</name>
</gene>
<feature type="transmembrane region" description="Helical" evidence="1">
    <location>
        <begin position="98"/>
        <end position="117"/>
    </location>
</feature>
<keyword evidence="1" id="KW-0472">Membrane</keyword>
<evidence type="ECO:0000256" key="1">
    <source>
        <dbReference type="SAM" id="Phobius"/>
    </source>
</evidence>
<reference evidence="2 3" key="1">
    <citation type="submission" date="2018-10" db="EMBL/GenBank/DDBJ databases">
        <title>Draft genome sequence of Bacillus salarius IM0101, isolated from a hypersaline soil in Inner Mongolia, China.</title>
        <authorList>
            <person name="Yamprayoonswat W."/>
            <person name="Boonvisut S."/>
            <person name="Jumpathong W."/>
            <person name="Sittihan S."/>
            <person name="Ruangsuj P."/>
            <person name="Wanthongcharoen S."/>
            <person name="Thongpramul N."/>
            <person name="Pimmason S."/>
            <person name="Yu B."/>
            <person name="Yasawong M."/>
        </authorList>
    </citation>
    <scope>NUCLEOTIDE SEQUENCE [LARGE SCALE GENOMIC DNA]</scope>
    <source>
        <strain evidence="2 3">IM0101</strain>
    </source>
</reference>
<evidence type="ECO:0000313" key="3">
    <source>
        <dbReference type="Proteomes" id="UP000275076"/>
    </source>
</evidence>
<keyword evidence="1" id="KW-1133">Transmembrane helix</keyword>
<dbReference type="AlphaFoldDB" id="A0A428N6G3"/>
<sequence>MFFLIWGFLVWFSASAIFRFTGQFFFSYENPMLLVTSYILVVPLIAVLTLPIYQWKNVNADKRLKAAVFIALPGMFIDAIVLIYFSDVFINLDTEVNGMFGSWLLWAYSLILLTGFIPGRKLTCE</sequence>
<keyword evidence="3" id="KW-1185">Reference proteome</keyword>
<dbReference type="Pfam" id="PF17329">
    <property type="entry name" value="DUF5367"/>
    <property type="match status" value="1"/>
</dbReference>
<accession>A0A428N6G3</accession>
<dbReference type="RefSeq" id="WP_125555223.1">
    <property type="nucleotide sequence ID" value="NZ_RBVX01000005.1"/>
</dbReference>